<proteinExistence type="predicted"/>
<evidence type="ECO:0000256" key="1">
    <source>
        <dbReference type="SAM" id="Phobius"/>
    </source>
</evidence>
<evidence type="ECO:0000313" key="2">
    <source>
        <dbReference type="EMBL" id="OGZ31356.1"/>
    </source>
</evidence>
<organism evidence="2 3">
    <name type="scientific">Candidatus Niyogibacteria bacterium RIFCSPLOWO2_01_FULL_45_48</name>
    <dbReference type="NCBI Taxonomy" id="1801724"/>
    <lineage>
        <taxon>Bacteria</taxon>
        <taxon>Candidatus Niyogiibacteriota</taxon>
    </lineage>
</organism>
<reference evidence="2 3" key="1">
    <citation type="journal article" date="2016" name="Nat. Commun.">
        <title>Thousands of microbial genomes shed light on interconnected biogeochemical processes in an aquifer system.</title>
        <authorList>
            <person name="Anantharaman K."/>
            <person name="Brown C.T."/>
            <person name="Hug L.A."/>
            <person name="Sharon I."/>
            <person name="Castelle C.J."/>
            <person name="Probst A.J."/>
            <person name="Thomas B.C."/>
            <person name="Singh A."/>
            <person name="Wilkins M.J."/>
            <person name="Karaoz U."/>
            <person name="Brodie E.L."/>
            <person name="Williams K.H."/>
            <person name="Hubbard S.S."/>
            <person name="Banfield J.F."/>
        </authorList>
    </citation>
    <scope>NUCLEOTIDE SEQUENCE [LARGE SCALE GENOMIC DNA]</scope>
</reference>
<sequence>MTWENWPYWLVGGVRGIMVGIILLIPSLIWGSLCQGEECFVGIVLSLPVLLPAFLLGFPLLFFITDNPLIAIGEVNRPVIFILILGGVLAYFIIGAMVSLIRRKIKFRSENSRN</sequence>
<accession>A0A1G2EZT2</accession>
<feature type="transmembrane region" description="Helical" evidence="1">
    <location>
        <begin position="40"/>
        <end position="64"/>
    </location>
</feature>
<feature type="transmembrane region" description="Helical" evidence="1">
    <location>
        <begin position="6"/>
        <end position="28"/>
    </location>
</feature>
<dbReference type="EMBL" id="MHMQ01000003">
    <property type="protein sequence ID" value="OGZ31356.1"/>
    <property type="molecule type" value="Genomic_DNA"/>
</dbReference>
<evidence type="ECO:0000313" key="3">
    <source>
        <dbReference type="Proteomes" id="UP000177486"/>
    </source>
</evidence>
<dbReference type="AlphaFoldDB" id="A0A1G2EZT2"/>
<dbReference type="Proteomes" id="UP000177486">
    <property type="component" value="Unassembled WGS sequence"/>
</dbReference>
<feature type="transmembrane region" description="Helical" evidence="1">
    <location>
        <begin position="79"/>
        <end position="101"/>
    </location>
</feature>
<keyword evidence="1" id="KW-0812">Transmembrane</keyword>
<comment type="caution">
    <text evidence="2">The sequence shown here is derived from an EMBL/GenBank/DDBJ whole genome shotgun (WGS) entry which is preliminary data.</text>
</comment>
<keyword evidence="1" id="KW-0472">Membrane</keyword>
<protein>
    <submittedName>
        <fullName evidence="2">Uncharacterized protein</fullName>
    </submittedName>
</protein>
<keyword evidence="1" id="KW-1133">Transmembrane helix</keyword>
<name>A0A1G2EZT2_9BACT</name>
<gene>
    <name evidence="2" type="ORF">A2931_03245</name>
</gene>